<dbReference type="GO" id="GO:0016491">
    <property type="term" value="F:oxidoreductase activity"/>
    <property type="evidence" value="ECO:0007669"/>
    <property type="project" value="UniProtKB-KW"/>
</dbReference>
<dbReference type="AlphaFoldDB" id="A0A9P4GD28"/>
<dbReference type="Proteomes" id="UP000800039">
    <property type="component" value="Unassembled WGS sequence"/>
</dbReference>
<keyword evidence="4" id="KW-1185">Reference proteome</keyword>
<dbReference type="RefSeq" id="XP_040786241.1">
    <property type="nucleotide sequence ID" value="XM_040933798.1"/>
</dbReference>
<name>A0A9P4GD28_9PLEO</name>
<dbReference type="SUPFAM" id="SSF51735">
    <property type="entry name" value="NAD(P)-binding Rossmann-fold domains"/>
    <property type="match status" value="1"/>
</dbReference>
<dbReference type="PANTHER" id="PTHR47706:SF2">
    <property type="entry name" value="ISOFLAVONE REDUCTASE FAMILY PROTEIN (AFU_ORTHOLOGUE AFUA_2G05290)"/>
    <property type="match status" value="1"/>
</dbReference>
<protein>
    <submittedName>
        <fullName evidence="3">NAD(P)-binding protein</fullName>
    </submittedName>
</protein>
<keyword evidence="1" id="KW-0521">NADP</keyword>
<accession>A0A9P4GD28</accession>
<dbReference type="GeneID" id="63851049"/>
<proteinExistence type="predicted"/>
<dbReference type="PANTHER" id="PTHR47706">
    <property type="entry name" value="NMRA-LIKE FAMILY PROTEIN"/>
    <property type="match status" value="1"/>
</dbReference>
<gene>
    <name evidence="3" type="ORF">K460DRAFT_368545</name>
</gene>
<sequence length="346" mass="37931">MPTLALAGGTSASLGRAIVSGVLFSPSTKLWNVVIFSRSLKVPAWLRAIDPQSERTTIKVVDYLKVDSIVPSLKGVDTLISVTSAMDGTQAQIQINLLNAAVAAGCRRFAPTQWEMGLKGYETGLIKSTFEGVWEACIKNQERIELARFNCGMFMNYIGHGLYSERPSLDDEQALKSGHGYADGADAAIQGLSAQGDLKDGSGGFMISLKNAIAELPTKADGSWPTFSTTSLRDVGYFVAAALELSEWQHDMSMSGDKLTIGDLLKYAEEATGKTFDVERLSPADLELQMSKTDPDDFMGQLWLELKYMFTKDEEDLCILKPVLNGLCPDVKPISVKEYIHKFYQR</sequence>
<keyword evidence="2" id="KW-0560">Oxidoreductase</keyword>
<evidence type="ECO:0000313" key="3">
    <source>
        <dbReference type="EMBL" id="KAF1843678.1"/>
    </source>
</evidence>
<dbReference type="EMBL" id="ML976617">
    <property type="protein sequence ID" value="KAF1843678.1"/>
    <property type="molecule type" value="Genomic_DNA"/>
</dbReference>
<organism evidence="3 4">
    <name type="scientific">Cucurbitaria berberidis CBS 394.84</name>
    <dbReference type="NCBI Taxonomy" id="1168544"/>
    <lineage>
        <taxon>Eukaryota</taxon>
        <taxon>Fungi</taxon>
        <taxon>Dikarya</taxon>
        <taxon>Ascomycota</taxon>
        <taxon>Pezizomycotina</taxon>
        <taxon>Dothideomycetes</taxon>
        <taxon>Pleosporomycetidae</taxon>
        <taxon>Pleosporales</taxon>
        <taxon>Pleosporineae</taxon>
        <taxon>Cucurbitariaceae</taxon>
        <taxon>Cucurbitaria</taxon>
    </lineage>
</organism>
<dbReference type="InterPro" id="IPR036291">
    <property type="entry name" value="NAD(P)-bd_dom_sf"/>
</dbReference>
<comment type="caution">
    <text evidence="3">The sequence shown here is derived from an EMBL/GenBank/DDBJ whole genome shotgun (WGS) entry which is preliminary data.</text>
</comment>
<dbReference type="Gene3D" id="3.40.50.720">
    <property type="entry name" value="NAD(P)-binding Rossmann-like Domain"/>
    <property type="match status" value="1"/>
</dbReference>
<evidence type="ECO:0000256" key="1">
    <source>
        <dbReference type="ARBA" id="ARBA00022857"/>
    </source>
</evidence>
<dbReference type="InterPro" id="IPR051609">
    <property type="entry name" value="NmrA/Isoflavone_reductase-like"/>
</dbReference>
<dbReference type="OrthoDB" id="10000533at2759"/>
<evidence type="ECO:0000313" key="4">
    <source>
        <dbReference type="Proteomes" id="UP000800039"/>
    </source>
</evidence>
<reference evidence="3" key="1">
    <citation type="submission" date="2020-01" db="EMBL/GenBank/DDBJ databases">
        <authorList>
            <consortium name="DOE Joint Genome Institute"/>
            <person name="Haridas S."/>
            <person name="Albert R."/>
            <person name="Binder M."/>
            <person name="Bloem J."/>
            <person name="Labutti K."/>
            <person name="Salamov A."/>
            <person name="Andreopoulos B."/>
            <person name="Baker S.E."/>
            <person name="Barry K."/>
            <person name="Bills G."/>
            <person name="Bluhm B.H."/>
            <person name="Cannon C."/>
            <person name="Castanera R."/>
            <person name="Culley D.E."/>
            <person name="Daum C."/>
            <person name="Ezra D."/>
            <person name="Gonzalez J.B."/>
            <person name="Henrissat B."/>
            <person name="Kuo A."/>
            <person name="Liang C."/>
            <person name="Lipzen A."/>
            <person name="Lutzoni F."/>
            <person name="Magnuson J."/>
            <person name="Mondo S."/>
            <person name="Nolan M."/>
            <person name="Ohm R."/>
            <person name="Pangilinan J."/>
            <person name="Park H.-J."/>
            <person name="Ramirez L."/>
            <person name="Alfaro M."/>
            <person name="Sun H."/>
            <person name="Tritt A."/>
            <person name="Yoshinaga Y."/>
            <person name="Zwiers L.-H."/>
            <person name="Turgeon B.G."/>
            <person name="Goodwin S.B."/>
            <person name="Spatafora J.W."/>
            <person name="Crous P.W."/>
            <person name="Grigoriev I.V."/>
        </authorList>
    </citation>
    <scope>NUCLEOTIDE SEQUENCE</scope>
    <source>
        <strain evidence="3">CBS 394.84</strain>
    </source>
</reference>
<evidence type="ECO:0000256" key="2">
    <source>
        <dbReference type="ARBA" id="ARBA00023002"/>
    </source>
</evidence>